<evidence type="ECO:0000313" key="1">
    <source>
        <dbReference type="EMBL" id="EEZ70903.1"/>
    </source>
</evidence>
<dbReference type="EMBL" id="ACDY02000015">
    <property type="protein sequence ID" value="EEZ70903.1"/>
    <property type="molecule type" value="Genomic_DNA"/>
</dbReference>
<evidence type="ECO:0000313" key="2">
    <source>
        <dbReference type="Proteomes" id="UP000003294"/>
    </source>
</evidence>
<protein>
    <submittedName>
        <fullName evidence="1">Uncharacterized protein</fullName>
    </submittedName>
</protein>
<reference evidence="1 2" key="1">
    <citation type="submission" date="2009-10" db="EMBL/GenBank/DDBJ databases">
        <authorList>
            <person name="Weinstock G."/>
            <person name="Sodergren E."/>
            <person name="Clifton S."/>
            <person name="Fulton L."/>
            <person name="Fulton B."/>
            <person name="Courtney L."/>
            <person name="Fronick C."/>
            <person name="Harrison M."/>
            <person name="Strong C."/>
            <person name="Farmer C."/>
            <person name="Delahaunty K."/>
            <person name="Markovic C."/>
            <person name="Hall O."/>
            <person name="Minx P."/>
            <person name="Tomlinson C."/>
            <person name="Mitreva M."/>
            <person name="Nelson J."/>
            <person name="Hou S."/>
            <person name="Wollam A."/>
            <person name="Pepin K.H."/>
            <person name="Johnson M."/>
            <person name="Bhonagiri V."/>
            <person name="Nash W.E."/>
            <person name="Warren W."/>
            <person name="Chinwalla A."/>
            <person name="Mardis E.R."/>
            <person name="Wilson R.K."/>
        </authorList>
    </citation>
    <scope>NUCLEOTIDE SEQUENCE [LARGE SCALE GENOMIC DNA]</scope>
    <source>
        <strain evidence="1 2">ATCC 14685</strain>
    </source>
</reference>
<comment type="caution">
    <text evidence="1">The sequence shown here is derived from an EMBL/GenBank/DDBJ whole genome shotgun (WGS) entry which is preliminary data.</text>
</comment>
<dbReference type="STRING" id="546262.NEICINOT_04939"/>
<dbReference type="Proteomes" id="UP000003294">
    <property type="component" value="Unassembled WGS sequence"/>
</dbReference>
<proteinExistence type="predicted"/>
<accession>D0W5H5</accession>
<gene>
    <name evidence="1" type="ORF">NEICINOT_04939</name>
</gene>
<organism evidence="1 2">
    <name type="scientific">Neisseria cinerea ATCC 14685</name>
    <dbReference type="NCBI Taxonomy" id="546262"/>
    <lineage>
        <taxon>Bacteria</taxon>
        <taxon>Pseudomonadati</taxon>
        <taxon>Pseudomonadota</taxon>
        <taxon>Betaproteobacteria</taxon>
        <taxon>Neisseriales</taxon>
        <taxon>Neisseriaceae</taxon>
        <taxon>Neisseria</taxon>
    </lineage>
</organism>
<dbReference type="AlphaFoldDB" id="D0W5H5"/>
<sequence length="39" mass="4977">MQSDFINKRILCRTIRLFRPSEKYWWLKTEFILSNKNHY</sequence>
<name>D0W5H5_NEICI</name>